<keyword evidence="2" id="KW-1185">Reference proteome</keyword>
<proteinExistence type="predicted"/>
<comment type="caution">
    <text evidence="1">The sequence shown here is derived from an EMBL/GenBank/DDBJ whole genome shotgun (WGS) entry which is preliminary data.</text>
</comment>
<dbReference type="OrthoDB" id="6397817at2"/>
<dbReference type="AlphaFoldDB" id="A0A502KZD9"/>
<protein>
    <submittedName>
        <fullName evidence="1">Uncharacterized protein</fullName>
    </submittedName>
</protein>
<gene>
    <name evidence="1" type="ORF">EPA86_05090</name>
</gene>
<name>A0A502KZD9_9GAMM</name>
<dbReference type="Gene3D" id="3.40.1000.10">
    <property type="entry name" value="Mog1/PsbP, alpha/beta/alpha sandwich"/>
    <property type="match status" value="1"/>
</dbReference>
<reference evidence="1 2" key="1">
    <citation type="submission" date="2019-01" db="EMBL/GenBank/DDBJ databases">
        <title>Litorilituus lipolytica sp. nov., isolated from intertidal sand of the Yellow Sea in China.</title>
        <authorList>
            <person name="Liu A."/>
        </authorList>
    </citation>
    <scope>NUCLEOTIDE SEQUENCE [LARGE SCALE GENOMIC DNA]</scope>
    <source>
        <strain evidence="1 2">RZ04</strain>
    </source>
</reference>
<organism evidence="1 2">
    <name type="scientific">Litorilituus lipolyticus</name>
    <dbReference type="NCBI Taxonomy" id="2491017"/>
    <lineage>
        <taxon>Bacteria</taxon>
        <taxon>Pseudomonadati</taxon>
        <taxon>Pseudomonadota</taxon>
        <taxon>Gammaproteobacteria</taxon>
        <taxon>Alteromonadales</taxon>
        <taxon>Colwelliaceae</taxon>
        <taxon>Litorilituus</taxon>
    </lineage>
</organism>
<sequence>MLYLKKLFLVTFVLFIVNGCTAIQKKEELPSPQVFRISNGLEVAMTPPPSFNITQEHYGFVQPESFSRIRITEKEVAYNNYITQLTKENLLKNQYQLIKNEQIDISGALCTLLTLRQNISGIYFEKMWLISGDNLSSIQIEASYPESSPNQLKNAIKSSLLSLSVATNQNLRLYTGLPFQFNQTPNFKIKQRYANSIVLLPSDSNDSKTSVVVSHGKLNQEIEDIKVLSDHFLKNGKHYKDVEVLQSEMIKIDNIPALAATAYVKLNDQPTFVYQALSYQKGKFLLIQGQTTKNQKAKFKLQLSKLLEHFSFK</sequence>
<evidence type="ECO:0000313" key="1">
    <source>
        <dbReference type="EMBL" id="TPH17060.1"/>
    </source>
</evidence>
<dbReference type="RefSeq" id="WP_140602341.1">
    <property type="nucleotide sequence ID" value="NZ_SAWY01000009.1"/>
</dbReference>
<evidence type="ECO:0000313" key="2">
    <source>
        <dbReference type="Proteomes" id="UP000315303"/>
    </source>
</evidence>
<dbReference type="EMBL" id="SAWY01000009">
    <property type="protein sequence ID" value="TPH17060.1"/>
    <property type="molecule type" value="Genomic_DNA"/>
</dbReference>
<accession>A0A502KZD9</accession>
<dbReference type="Proteomes" id="UP000315303">
    <property type="component" value="Unassembled WGS sequence"/>
</dbReference>